<dbReference type="SUPFAM" id="SSF53448">
    <property type="entry name" value="Nucleotide-diphospho-sugar transferases"/>
    <property type="match status" value="1"/>
</dbReference>
<evidence type="ECO:0000256" key="4">
    <source>
        <dbReference type="ARBA" id="ARBA00011011"/>
    </source>
</evidence>
<name>A0AAE1TR14_9EUCA</name>
<keyword evidence="14" id="KW-0472">Membrane</keyword>
<reference evidence="26" key="1">
    <citation type="submission" date="2023-11" db="EMBL/GenBank/DDBJ databases">
        <title>Genome assemblies of two species of porcelain crab, Petrolisthes cinctipes and Petrolisthes manimaculis (Anomura: Porcellanidae).</title>
        <authorList>
            <person name="Angst P."/>
        </authorList>
    </citation>
    <scope>NUCLEOTIDE SEQUENCE</scope>
    <source>
        <strain evidence="26">PB745_02</strain>
        <tissue evidence="26">Gill</tissue>
    </source>
</reference>
<evidence type="ECO:0000313" key="26">
    <source>
        <dbReference type="EMBL" id="KAK4294321.1"/>
    </source>
</evidence>
<dbReference type="EMBL" id="JAWZYT010004316">
    <property type="protein sequence ID" value="KAK4294321.1"/>
    <property type="molecule type" value="Genomic_DNA"/>
</dbReference>
<evidence type="ECO:0000256" key="24">
    <source>
        <dbReference type="PIRSR" id="PIRSR607754-2"/>
    </source>
</evidence>
<evidence type="ECO:0000256" key="15">
    <source>
        <dbReference type="ARBA" id="ARBA00023157"/>
    </source>
</evidence>
<protein>
    <recommendedName>
        <fullName evidence="6">Alpha-1,6-mannosyl-glycoprotein 2-beta-N-acetylglucosaminyltransferase</fullName>
        <ecNumber evidence="5">2.4.1.143</ecNumber>
    </recommendedName>
    <alternativeName>
        <fullName evidence="21">Beta-1,2-N-acetylglucosaminyltransferase II</fullName>
    </alternativeName>
    <alternativeName>
        <fullName evidence="20">GlcNAc-T II</fullName>
    </alternativeName>
    <alternativeName>
        <fullName evidence="19">Mannoside acetylglucosaminyltransferase 2</fullName>
    </alternativeName>
    <alternativeName>
        <fullName evidence="18">N-glycosyl-oligosaccharide-glycoprotein N-acetylglucosaminyltransferase II</fullName>
    </alternativeName>
</protein>
<keyword evidence="27" id="KW-1185">Reference proteome</keyword>
<organism evidence="26 27">
    <name type="scientific">Petrolisthes manimaculis</name>
    <dbReference type="NCBI Taxonomy" id="1843537"/>
    <lineage>
        <taxon>Eukaryota</taxon>
        <taxon>Metazoa</taxon>
        <taxon>Ecdysozoa</taxon>
        <taxon>Arthropoda</taxon>
        <taxon>Crustacea</taxon>
        <taxon>Multicrustacea</taxon>
        <taxon>Malacostraca</taxon>
        <taxon>Eumalacostraca</taxon>
        <taxon>Eucarida</taxon>
        <taxon>Decapoda</taxon>
        <taxon>Pleocyemata</taxon>
        <taxon>Anomura</taxon>
        <taxon>Galatheoidea</taxon>
        <taxon>Porcellanidae</taxon>
        <taxon>Petrolisthes</taxon>
    </lineage>
</organism>
<evidence type="ECO:0000256" key="11">
    <source>
        <dbReference type="ARBA" id="ARBA00022968"/>
    </source>
</evidence>
<evidence type="ECO:0000256" key="14">
    <source>
        <dbReference type="ARBA" id="ARBA00023136"/>
    </source>
</evidence>
<dbReference type="Pfam" id="PF05060">
    <property type="entry name" value="MGAT2"/>
    <property type="match status" value="1"/>
</dbReference>
<feature type="disulfide bond" evidence="25">
    <location>
        <begin position="337"/>
        <end position="349"/>
    </location>
</feature>
<dbReference type="GO" id="GO:0000139">
    <property type="term" value="C:Golgi membrane"/>
    <property type="evidence" value="ECO:0007669"/>
    <property type="project" value="UniProtKB-SubCell"/>
</dbReference>
<evidence type="ECO:0000256" key="5">
    <source>
        <dbReference type="ARBA" id="ARBA00012613"/>
    </source>
</evidence>
<dbReference type="PANTHER" id="PTHR12871:SF0">
    <property type="entry name" value="ALPHA-1,6-MANNOSYL-GLYCOPROTEIN 2-BETA-N-ACETYLGLUCOSAMINYLTRANSFERASE"/>
    <property type="match status" value="1"/>
</dbReference>
<keyword evidence="10 24" id="KW-0479">Metal-binding</keyword>
<dbReference type="InterPro" id="IPR007754">
    <property type="entry name" value="GlcNAc_II"/>
</dbReference>
<keyword evidence="17 24" id="KW-0464">Manganese</keyword>
<dbReference type="PANTHER" id="PTHR12871">
    <property type="entry name" value="BETA-1,2-N-ACETYLGLUCOSAMINYLTRANSFERASE II"/>
    <property type="match status" value="1"/>
</dbReference>
<evidence type="ECO:0000256" key="19">
    <source>
        <dbReference type="ARBA" id="ARBA00031203"/>
    </source>
</evidence>
<evidence type="ECO:0000256" key="13">
    <source>
        <dbReference type="ARBA" id="ARBA00023034"/>
    </source>
</evidence>
<dbReference type="GO" id="GO:0006487">
    <property type="term" value="P:protein N-linked glycosylation"/>
    <property type="evidence" value="ECO:0007669"/>
    <property type="project" value="TreeGrafter"/>
</dbReference>
<evidence type="ECO:0000256" key="10">
    <source>
        <dbReference type="ARBA" id="ARBA00022723"/>
    </source>
</evidence>
<evidence type="ECO:0000256" key="7">
    <source>
        <dbReference type="ARBA" id="ARBA00022676"/>
    </source>
</evidence>
<evidence type="ECO:0000256" key="3">
    <source>
        <dbReference type="ARBA" id="ARBA00004922"/>
    </source>
</evidence>
<evidence type="ECO:0000256" key="25">
    <source>
        <dbReference type="PIRSR" id="PIRSR607754-3"/>
    </source>
</evidence>
<dbReference type="Gene3D" id="3.90.550.10">
    <property type="entry name" value="Spore Coat Polysaccharide Biosynthesis Protein SpsA, Chain A"/>
    <property type="match status" value="1"/>
</dbReference>
<evidence type="ECO:0000256" key="17">
    <source>
        <dbReference type="ARBA" id="ARBA00023211"/>
    </source>
</evidence>
<comment type="cofactor">
    <cofactor evidence="1 24">
        <name>Mn(2+)</name>
        <dbReference type="ChEBI" id="CHEBI:29035"/>
    </cofactor>
</comment>
<comment type="similarity">
    <text evidence="4">Belongs to the glycosyltransferase 16 (GT16) protein family.</text>
</comment>
<dbReference type="EC" id="2.4.1.143" evidence="5"/>
<feature type="binding site" evidence="23">
    <location>
        <begin position="368"/>
        <end position="372"/>
    </location>
    <ligand>
        <name>substrate</name>
    </ligand>
</feature>
<evidence type="ECO:0000256" key="20">
    <source>
        <dbReference type="ARBA" id="ARBA00032552"/>
    </source>
</evidence>
<comment type="subcellular location">
    <subcellularLocation>
        <location evidence="2">Golgi apparatus membrane</location>
        <topology evidence="2">Single-pass type II membrane protein</topology>
    </subcellularLocation>
</comment>
<keyword evidence="16" id="KW-0325">Glycoprotein</keyword>
<evidence type="ECO:0000256" key="9">
    <source>
        <dbReference type="ARBA" id="ARBA00022692"/>
    </source>
</evidence>
<evidence type="ECO:0000256" key="18">
    <source>
        <dbReference type="ARBA" id="ARBA00029663"/>
    </source>
</evidence>
<keyword evidence="7" id="KW-0328">Glycosyltransferase</keyword>
<dbReference type="Proteomes" id="UP001292094">
    <property type="component" value="Unassembled WGS sequence"/>
</dbReference>
<keyword evidence="9" id="KW-0812">Transmembrane</keyword>
<keyword evidence="13" id="KW-0333">Golgi apparatus</keyword>
<feature type="binding site" evidence="23">
    <location>
        <position position="295"/>
    </location>
    <ligand>
        <name>substrate</name>
    </ligand>
</feature>
<gene>
    <name evidence="26" type="ORF">Pmani_033050</name>
</gene>
<sequence>MRFERVIQVRGTKLIQFVIPRVIIREGCRNSTFFPYAGSHYSSPFGRIPLHSILDHCLKHGQDGGDGFKRIHTQCSVYKQKFLRHMRVSVFMMRWRRELRRVLVALLFICMTVKLQLELRMLDSTETGGGYAPWWGNETVGHLRAFPKNSDSQNYSKMKEILTLTETLNAVTLTSINGTRRGALSLARSKDAGVASKAAPKKGGKVTVLNRGVSHDVDSKEVSLTKENIARIKKQLEAENELQKIYNVNRYGPILNNTNILLVQVHRRLENLAHLVKSMKAVKGINESLVIFSHDFWDETMNHFVRNITEFRVMQIFFPFSIQLHPFTFPGRDPRDCPWNVKRHQSLTCLNRDWPDSYGHFREAAFTQIKHHWWWKLHRVFDGLRVTGKRYSGHVVFLEEDHYLAPDLLHVLHLMVRLQPTLCKDCVVLTLGNYNKLNAAVYKNFVERGDWWVTKYNMGFVLDASAWRTLRKCHRQFCDFDDYNWDWTMTSLVQTCHRPRIPMFSIRLSRVAHVGSCGTHVKKKSCDVGAEVMVAHNRFKAVSQYLFPKTLILQSTHRSSGKPKKGNGGWGDYRDQQLCLAIANGTATQNTIERLQFPHNT</sequence>
<evidence type="ECO:0000256" key="16">
    <source>
        <dbReference type="ARBA" id="ARBA00023180"/>
    </source>
</evidence>
<evidence type="ECO:0000256" key="2">
    <source>
        <dbReference type="ARBA" id="ARBA00004323"/>
    </source>
</evidence>
<dbReference type="AlphaFoldDB" id="A0AAE1TR14"/>
<feature type="binding site" evidence="23">
    <location>
        <begin position="264"/>
        <end position="268"/>
    </location>
    <ligand>
        <name>substrate</name>
    </ligand>
</feature>
<comment type="caution">
    <text evidence="26">The sequence shown here is derived from an EMBL/GenBank/DDBJ whole genome shotgun (WGS) entry which is preliminary data.</text>
</comment>
<feature type="disulfide bond" evidence="25">
    <location>
        <begin position="473"/>
        <end position="496"/>
    </location>
</feature>
<accession>A0AAE1TR14</accession>
<keyword evidence="8" id="KW-0808">Transferase</keyword>
<dbReference type="GO" id="GO:0009312">
    <property type="term" value="P:oligosaccharide biosynthetic process"/>
    <property type="evidence" value="ECO:0007669"/>
    <property type="project" value="InterPro"/>
</dbReference>
<feature type="disulfide bond" evidence="25">
    <location>
        <begin position="478"/>
        <end position="579"/>
    </location>
</feature>
<keyword evidence="12" id="KW-1133">Transmembrane helix</keyword>
<comment type="pathway">
    <text evidence="3">Protein modification; protein glycosylation.</text>
</comment>
<proteinExistence type="inferred from homology"/>
<keyword evidence="15 25" id="KW-1015">Disulfide bond</keyword>
<evidence type="ECO:0000313" key="27">
    <source>
        <dbReference type="Proteomes" id="UP001292094"/>
    </source>
</evidence>
<dbReference type="GO" id="GO:0046872">
    <property type="term" value="F:metal ion binding"/>
    <property type="evidence" value="ECO:0007669"/>
    <property type="project" value="UniProtKB-KW"/>
</dbReference>
<evidence type="ECO:0000256" key="21">
    <source>
        <dbReference type="ARBA" id="ARBA00032915"/>
    </source>
</evidence>
<evidence type="ECO:0000256" key="12">
    <source>
        <dbReference type="ARBA" id="ARBA00022989"/>
    </source>
</evidence>
<comment type="catalytic activity">
    <reaction evidence="22">
        <text>an N(4)-{beta-D-GlcNAc-(1-&gt;2)-alpha-D-Man-(1-&gt;3)-[alpha-D-Man-(1-&gt;6)]-beta-D-Man-(1-&gt;4)-beta-D-GlcNAc-(1-&gt;4)-beta-D-GlcNAc}-L-asparaginyl-[protein] + UDP-N-acetyl-alpha-D-glucosamine = N(4)-{beta-D-GlcNAc-(1-&gt;2)-alpha-D-Man-(1-&gt;3)-[beta-D-GlcNAc-(1-&gt;2)-alpha-D-Man-(1-&gt;6)]-beta-D-Man-(1-&gt;4)-beta-D-GlcNAc-(1-&gt;4)-beta-D-GlcNAc}-L-asparaginyl-[protein] + UDP + H(+)</text>
        <dbReference type="Rhea" id="RHEA:12941"/>
        <dbReference type="Rhea" id="RHEA-COMP:13526"/>
        <dbReference type="Rhea" id="RHEA-COMP:14369"/>
        <dbReference type="ChEBI" id="CHEBI:15378"/>
        <dbReference type="ChEBI" id="CHEBI:57705"/>
        <dbReference type="ChEBI" id="CHEBI:58223"/>
        <dbReference type="ChEBI" id="CHEBI:60615"/>
        <dbReference type="ChEBI" id="CHEBI:60651"/>
        <dbReference type="EC" id="2.4.1.143"/>
    </reaction>
</comment>
<dbReference type="InterPro" id="IPR029044">
    <property type="entry name" value="Nucleotide-diphossugar_trans"/>
</dbReference>
<dbReference type="GO" id="GO:0008455">
    <property type="term" value="F:alpha-1,6-mannosylglycoprotein 2-beta-N-acetylglucosaminyltransferase activity"/>
    <property type="evidence" value="ECO:0007669"/>
    <property type="project" value="UniProtKB-EC"/>
</dbReference>
<evidence type="ECO:0000256" key="6">
    <source>
        <dbReference type="ARBA" id="ARBA00014817"/>
    </source>
</evidence>
<evidence type="ECO:0000256" key="23">
    <source>
        <dbReference type="PIRSR" id="PIRSR607754-1"/>
    </source>
</evidence>
<evidence type="ECO:0000256" key="22">
    <source>
        <dbReference type="ARBA" id="ARBA00093257"/>
    </source>
</evidence>
<evidence type="ECO:0000256" key="8">
    <source>
        <dbReference type="ARBA" id="ARBA00022679"/>
    </source>
</evidence>
<feature type="disulfide bond" evidence="25">
    <location>
        <begin position="517"/>
        <end position="526"/>
    </location>
</feature>
<feature type="binding site" evidence="24">
    <location>
        <position position="401"/>
    </location>
    <ligand>
        <name>Mn(2+)</name>
        <dbReference type="ChEBI" id="CHEBI:29035"/>
    </ligand>
</feature>
<feature type="disulfide bond" evidence="25">
    <location>
        <begin position="423"/>
        <end position="426"/>
    </location>
</feature>
<evidence type="ECO:0000256" key="1">
    <source>
        <dbReference type="ARBA" id="ARBA00001936"/>
    </source>
</evidence>
<keyword evidence="11" id="KW-0735">Signal-anchor</keyword>
<feature type="binding site" evidence="24">
    <location>
        <position position="513"/>
    </location>
    <ligand>
        <name>Mn(2+)</name>
        <dbReference type="ChEBI" id="CHEBI:29035"/>
    </ligand>
</feature>
<dbReference type="GO" id="GO:0005795">
    <property type="term" value="C:Golgi stack"/>
    <property type="evidence" value="ECO:0007669"/>
    <property type="project" value="InterPro"/>
</dbReference>